<dbReference type="Gene3D" id="3.40.50.150">
    <property type="entry name" value="Vaccinia Virus protein VP39"/>
    <property type="match status" value="1"/>
</dbReference>
<dbReference type="InterPro" id="IPR003682">
    <property type="entry name" value="rRNA_ssu_MeTfrase_G"/>
</dbReference>
<dbReference type="PANTHER" id="PTHR31760:SF0">
    <property type="entry name" value="S-ADENOSYL-L-METHIONINE-DEPENDENT METHYLTRANSFERASES SUPERFAMILY PROTEIN"/>
    <property type="match status" value="1"/>
</dbReference>
<reference evidence="7 8" key="1">
    <citation type="submission" date="2016-07" db="EMBL/GenBank/DDBJ databases">
        <authorList>
            <person name="Lefevre C.T."/>
        </authorList>
    </citation>
    <scope>NUCLEOTIDE SEQUENCE [LARGE SCALE GENOMIC DNA]</scope>
    <source>
        <strain evidence="7">PR1</strain>
    </source>
</reference>
<dbReference type="HAMAP" id="MF_00074">
    <property type="entry name" value="16SrRNA_methyltr_G"/>
    <property type="match status" value="1"/>
</dbReference>
<organism evidence="7 8">
    <name type="scientific">Candidatus Terasakiella magnetica</name>
    <dbReference type="NCBI Taxonomy" id="1867952"/>
    <lineage>
        <taxon>Bacteria</taxon>
        <taxon>Pseudomonadati</taxon>
        <taxon>Pseudomonadota</taxon>
        <taxon>Alphaproteobacteria</taxon>
        <taxon>Rhodospirillales</taxon>
        <taxon>Terasakiellaceae</taxon>
        <taxon>Terasakiella</taxon>
    </lineage>
</organism>
<evidence type="ECO:0000256" key="5">
    <source>
        <dbReference type="ARBA" id="ARBA00022691"/>
    </source>
</evidence>
<dbReference type="PANTHER" id="PTHR31760">
    <property type="entry name" value="S-ADENOSYL-L-METHIONINE-DEPENDENT METHYLTRANSFERASES SUPERFAMILY PROTEIN"/>
    <property type="match status" value="1"/>
</dbReference>
<dbReference type="SUPFAM" id="SSF53335">
    <property type="entry name" value="S-adenosyl-L-methionine-dependent methyltransferases"/>
    <property type="match status" value="1"/>
</dbReference>
<sequence>MGFSKQQDQWNALNVSRETLDKLQAYADLLVKWQAKINLVSNSTLDDLWNRHLLDSAQIYPYLPKDCKTLVDIGCGAGFPGMVLAIMGVPDVHMVDSDARKMAFVREVSRITETPVTIHNCRIDDVKEKHFADVVTSRALATLEKLLGFSSALKKEDARCIFLKGKKADEEIIEAQNSWDFECESKRSLSDPQGQILIIEGMTRK</sequence>
<keyword evidence="5 6" id="KW-0949">S-adenosyl-L-methionine</keyword>
<gene>
    <name evidence="6 7" type="primary">rsmG</name>
    <name evidence="7" type="ORF">MTBPR1_20207</name>
</gene>
<dbReference type="PIRSF" id="PIRSF003078">
    <property type="entry name" value="GidB"/>
    <property type="match status" value="1"/>
</dbReference>
<dbReference type="Pfam" id="PF02527">
    <property type="entry name" value="GidB"/>
    <property type="match status" value="1"/>
</dbReference>
<comment type="caution">
    <text evidence="6">Lacks conserved residue(s) required for the propagation of feature annotation.</text>
</comment>
<dbReference type="GO" id="GO:0070043">
    <property type="term" value="F:rRNA (guanine-N7-)-methyltransferase activity"/>
    <property type="evidence" value="ECO:0007669"/>
    <property type="project" value="UniProtKB-UniRule"/>
</dbReference>
<keyword evidence="4 6" id="KW-0808">Transferase</keyword>
<dbReference type="GO" id="GO:0005829">
    <property type="term" value="C:cytosol"/>
    <property type="evidence" value="ECO:0007669"/>
    <property type="project" value="TreeGrafter"/>
</dbReference>
<evidence type="ECO:0000256" key="4">
    <source>
        <dbReference type="ARBA" id="ARBA00022679"/>
    </source>
</evidence>
<dbReference type="Proteomes" id="UP000231658">
    <property type="component" value="Unassembled WGS sequence"/>
</dbReference>
<protein>
    <recommendedName>
        <fullName evidence="6">Ribosomal RNA small subunit methyltransferase G</fullName>
        <ecNumber evidence="6">2.1.1.170</ecNumber>
    </recommendedName>
    <alternativeName>
        <fullName evidence="6">16S rRNA 7-methylguanosine methyltransferase</fullName>
        <shortName evidence="6">16S rRNA m7G methyltransferase</shortName>
    </alternativeName>
</protein>
<evidence type="ECO:0000256" key="1">
    <source>
        <dbReference type="ARBA" id="ARBA00022490"/>
    </source>
</evidence>
<accession>A0A1C3RGH1</accession>
<evidence type="ECO:0000256" key="6">
    <source>
        <dbReference type="HAMAP-Rule" id="MF_00074"/>
    </source>
</evidence>
<evidence type="ECO:0000256" key="3">
    <source>
        <dbReference type="ARBA" id="ARBA00022603"/>
    </source>
</evidence>
<dbReference type="AlphaFoldDB" id="A0A1C3RGH1"/>
<evidence type="ECO:0000313" key="7">
    <source>
        <dbReference type="EMBL" id="SCA56359.1"/>
    </source>
</evidence>
<keyword evidence="1 6" id="KW-0963">Cytoplasm</keyword>
<dbReference type="EC" id="2.1.1.170" evidence="6"/>
<comment type="similarity">
    <text evidence="6">Belongs to the methyltransferase superfamily. RNA methyltransferase RsmG family.</text>
</comment>
<dbReference type="RefSeq" id="WP_069188612.1">
    <property type="nucleotide sequence ID" value="NZ_FLYE01000012.1"/>
</dbReference>
<keyword evidence="8" id="KW-1185">Reference proteome</keyword>
<keyword evidence="2 6" id="KW-0698">rRNA processing</keyword>
<evidence type="ECO:0000256" key="2">
    <source>
        <dbReference type="ARBA" id="ARBA00022552"/>
    </source>
</evidence>
<dbReference type="OrthoDB" id="9808773at2"/>
<comment type="function">
    <text evidence="6">Specifically methylates the N7 position of guanine in position 527 of 16S rRNA.</text>
</comment>
<evidence type="ECO:0000313" key="8">
    <source>
        <dbReference type="Proteomes" id="UP000231658"/>
    </source>
</evidence>
<comment type="subcellular location">
    <subcellularLocation>
        <location evidence="6">Cytoplasm</location>
    </subcellularLocation>
</comment>
<feature type="binding site" evidence="6">
    <location>
        <position position="79"/>
    </location>
    <ligand>
        <name>S-adenosyl-L-methionine</name>
        <dbReference type="ChEBI" id="CHEBI:59789"/>
    </ligand>
</feature>
<dbReference type="InterPro" id="IPR029063">
    <property type="entry name" value="SAM-dependent_MTases_sf"/>
</dbReference>
<dbReference type="STRING" id="1867952.MTBPR1_20207"/>
<proteinExistence type="inferred from homology"/>
<feature type="binding site" evidence="6">
    <location>
        <position position="138"/>
    </location>
    <ligand>
        <name>S-adenosyl-L-methionine</name>
        <dbReference type="ChEBI" id="CHEBI:59789"/>
    </ligand>
</feature>
<dbReference type="EMBL" id="FLYE01000012">
    <property type="protein sequence ID" value="SCA56359.1"/>
    <property type="molecule type" value="Genomic_DNA"/>
</dbReference>
<dbReference type="NCBIfam" id="TIGR00138">
    <property type="entry name" value="rsmG_gidB"/>
    <property type="match status" value="1"/>
</dbReference>
<comment type="catalytic activity">
    <reaction evidence="6">
        <text>guanosine(527) in 16S rRNA + S-adenosyl-L-methionine = N(7)-methylguanosine(527) in 16S rRNA + S-adenosyl-L-homocysteine</text>
        <dbReference type="Rhea" id="RHEA:42732"/>
        <dbReference type="Rhea" id="RHEA-COMP:10209"/>
        <dbReference type="Rhea" id="RHEA-COMP:10210"/>
        <dbReference type="ChEBI" id="CHEBI:57856"/>
        <dbReference type="ChEBI" id="CHEBI:59789"/>
        <dbReference type="ChEBI" id="CHEBI:74269"/>
        <dbReference type="ChEBI" id="CHEBI:74480"/>
        <dbReference type="EC" id="2.1.1.170"/>
    </reaction>
</comment>
<name>A0A1C3RGH1_9PROT</name>
<keyword evidence="3 6" id="KW-0489">Methyltransferase</keyword>
<feature type="binding site" evidence="6">
    <location>
        <position position="74"/>
    </location>
    <ligand>
        <name>S-adenosyl-L-methionine</name>
        <dbReference type="ChEBI" id="CHEBI:59789"/>
    </ligand>
</feature>